<accession>A0A3L8PW88</accession>
<dbReference type="Gene3D" id="2.40.160.10">
    <property type="entry name" value="Porin"/>
    <property type="match status" value="1"/>
</dbReference>
<dbReference type="EMBL" id="QZEI01000030">
    <property type="protein sequence ID" value="RLV59616.1"/>
    <property type="molecule type" value="Genomic_DNA"/>
</dbReference>
<dbReference type="Pfam" id="PF07396">
    <property type="entry name" value="Porin_O_P"/>
    <property type="match status" value="1"/>
</dbReference>
<evidence type="ECO:0000256" key="1">
    <source>
        <dbReference type="SAM" id="SignalP"/>
    </source>
</evidence>
<dbReference type="InterPro" id="IPR023614">
    <property type="entry name" value="Porin_dom_sf"/>
</dbReference>
<dbReference type="RefSeq" id="WP_121839103.1">
    <property type="nucleotide sequence ID" value="NZ_ML014779.1"/>
</dbReference>
<dbReference type="OrthoDB" id="9807854at2"/>
<sequence length="447" mass="49536">MTINKKMLMSMVCIELLASHVAFAHSRNDETNQLKQRISKLEKSATKIKTTGGGLRISNKNSGSSFKLNGRFHLDYDNFDGAYNGMNQGKRASDLFIRRARIGISGNMNPIWSYKFTLAFGGGNRSGTNREDGRIQNAILSYNGFKKMGGPQVQVGKIKEDTTLEATTSSNYITTISRSTIVNAVSPFFNWGLRVNQNFKQYGLRYAVGMYQAADGSSNGREDANGKNLWAFTGRANFAPIATKDKVIHLGIWGSYRDNGDAKFRNRARGEIRNTNIRLLDSRMGGQDVAVKNITEGGVEFAGVYGPFSLQSEYIKRNTDTVDSADSKPNLSGYYVTGSYFITGESRYYDQAKGVFSQPKGIRHALEAYVRFSDADSKFDNAELDNEPQGTEVEVLTLGMNYYVNPQVRLMFDYLDTKVSGSSDALAALSNSQDKGKGVVARVQYLF</sequence>
<comment type="caution">
    <text evidence="2">The sequence shown here is derived from an EMBL/GenBank/DDBJ whole genome shotgun (WGS) entry which is preliminary data.</text>
</comment>
<feature type="chain" id="PRO_5018241867" evidence="1">
    <location>
        <begin position="25"/>
        <end position="447"/>
    </location>
</feature>
<keyword evidence="1" id="KW-0732">Signal</keyword>
<keyword evidence="3" id="KW-1185">Reference proteome</keyword>
<feature type="signal peptide" evidence="1">
    <location>
        <begin position="1"/>
        <end position="24"/>
    </location>
</feature>
<gene>
    <name evidence="2" type="ORF">D5018_11240</name>
</gene>
<organism evidence="2 3">
    <name type="scientific">Parashewanella curva</name>
    <dbReference type="NCBI Taxonomy" id="2338552"/>
    <lineage>
        <taxon>Bacteria</taxon>
        <taxon>Pseudomonadati</taxon>
        <taxon>Pseudomonadota</taxon>
        <taxon>Gammaproteobacteria</taxon>
        <taxon>Alteromonadales</taxon>
        <taxon>Shewanellaceae</taxon>
        <taxon>Parashewanella</taxon>
    </lineage>
</organism>
<evidence type="ECO:0000313" key="2">
    <source>
        <dbReference type="EMBL" id="RLV59616.1"/>
    </source>
</evidence>
<evidence type="ECO:0000313" key="3">
    <source>
        <dbReference type="Proteomes" id="UP000281474"/>
    </source>
</evidence>
<reference evidence="2 3" key="1">
    <citation type="submission" date="2018-09" db="EMBL/GenBank/DDBJ databases">
        <title>Phylogeny of the Shewanellaceae, and recommendation for two new genera, Pseudoshewanella and Parashewanella.</title>
        <authorList>
            <person name="Wang G."/>
        </authorList>
    </citation>
    <scope>NUCLEOTIDE SEQUENCE [LARGE SCALE GENOMIC DNA]</scope>
    <source>
        <strain evidence="2 3">C51</strain>
    </source>
</reference>
<dbReference type="Proteomes" id="UP000281474">
    <property type="component" value="Unassembled WGS sequence"/>
</dbReference>
<dbReference type="SUPFAM" id="SSF56935">
    <property type="entry name" value="Porins"/>
    <property type="match status" value="1"/>
</dbReference>
<dbReference type="InterPro" id="IPR010870">
    <property type="entry name" value="Porin_O/P"/>
</dbReference>
<proteinExistence type="predicted"/>
<name>A0A3L8PW88_9GAMM</name>
<dbReference type="AlphaFoldDB" id="A0A3L8PW88"/>
<protein>
    <submittedName>
        <fullName evidence="2">Porin</fullName>
    </submittedName>
</protein>